<dbReference type="Proteomes" id="UP000298138">
    <property type="component" value="Unassembled WGS sequence"/>
</dbReference>
<keyword evidence="1" id="KW-0812">Transmembrane</keyword>
<keyword evidence="1" id="KW-1133">Transmembrane helix</keyword>
<dbReference type="AlphaFoldDB" id="A0A4S2MP51"/>
<accession>A0A4S2MP51</accession>
<sequence>MAFIPRRDAGRTFFFSSPVPVCTVCVPAAVYFRLRLPAHHYRAGVKLHHSCKNVGTRRKIYQSTHHTAPLQLSEYRIERMESSESRREIAGRRSSTYVYIHTGRRDGGWGERMGWGYIESGLVLGASGWFLVLCAVGEVSERR</sequence>
<dbReference type="InParanoid" id="A0A4S2MP51"/>
<evidence type="ECO:0000256" key="1">
    <source>
        <dbReference type="SAM" id="Phobius"/>
    </source>
</evidence>
<feature type="transmembrane region" description="Helical" evidence="1">
    <location>
        <begin position="115"/>
        <end position="136"/>
    </location>
</feature>
<dbReference type="EMBL" id="ML220160">
    <property type="protein sequence ID" value="TGZ77049.1"/>
    <property type="molecule type" value="Genomic_DNA"/>
</dbReference>
<feature type="transmembrane region" description="Helical" evidence="1">
    <location>
        <begin position="12"/>
        <end position="32"/>
    </location>
</feature>
<keyword evidence="1" id="KW-0472">Membrane</keyword>
<reference evidence="2 3" key="1">
    <citation type="submission" date="2019-04" db="EMBL/GenBank/DDBJ databases">
        <title>Comparative genomics and transcriptomics to analyze fruiting body development in filamentous ascomycetes.</title>
        <authorList>
            <consortium name="DOE Joint Genome Institute"/>
            <person name="Lutkenhaus R."/>
            <person name="Traeger S."/>
            <person name="Breuer J."/>
            <person name="Kuo A."/>
            <person name="Lipzen A."/>
            <person name="Pangilinan J."/>
            <person name="Dilworth D."/>
            <person name="Sandor L."/>
            <person name="Poggeler S."/>
            <person name="Barry K."/>
            <person name="Grigoriev I.V."/>
            <person name="Nowrousian M."/>
        </authorList>
    </citation>
    <scope>NUCLEOTIDE SEQUENCE [LARGE SCALE GENOMIC DNA]</scope>
    <source>
        <strain evidence="2 3">CBS 389.68</strain>
    </source>
</reference>
<name>A0A4S2MP51_9PEZI</name>
<gene>
    <name evidence="2" type="ORF">EX30DRAFT_212044</name>
</gene>
<evidence type="ECO:0000313" key="3">
    <source>
        <dbReference type="Proteomes" id="UP000298138"/>
    </source>
</evidence>
<evidence type="ECO:0000313" key="2">
    <source>
        <dbReference type="EMBL" id="TGZ77049.1"/>
    </source>
</evidence>
<proteinExistence type="predicted"/>
<organism evidence="2 3">
    <name type="scientific">Ascodesmis nigricans</name>
    <dbReference type="NCBI Taxonomy" id="341454"/>
    <lineage>
        <taxon>Eukaryota</taxon>
        <taxon>Fungi</taxon>
        <taxon>Dikarya</taxon>
        <taxon>Ascomycota</taxon>
        <taxon>Pezizomycotina</taxon>
        <taxon>Pezizomycetes</taxon>
        <taxon>Pezizales</taxon>
        <taxon>Ascodesmidaceae</taxon>
        <taxon>Ascodesmis</taxon>
    </lineage>
</organism>
<protein>
    <submittedName>
        <fullName evidence="2">Uncharacterized protein</fullName>
    </submittedName>
</protein>
<keyword evidence="3" id="KW-1185">Reference proteome</keyword>